<dbReference type="Proteomes" id="UP000054869">
    <property type="component" value="Unassembled WGS sequence"/>
</dbReference>
<dbReference type="RefSeq" id="WP_028372276.1">
    <property type="nucleotide sequence ID" value="NZ_CAAAJD010000002.1"/>
</dbReference>
<accession>A0A0W0VLP8</accession>
<organism evidence="1 2">
    <name type="scientific">Legionella lansingensis</name>
    <dbReference type="NCBI Taxonomy" id="45067"/>
    <lineage>
        <taxon>Bacteria</taxon>
        <taxon>Pseudomonadati</taxon>
        <taxon>Pseudomonadota</taxon>
        <taxon>Gammaproteobacteria</taxon>
        <taxon>Legionellales</taxon>
        <taxon>Legionellaceae</taxon>
        <taxon>Legionella</taxon>
    </lineage>
</organism>
<sequence>MTAINFKKAFKILQLLPGADLKTVQDRYTSLVSASDFNLRWEQGDKEVQDIVDAYNDLQLLLEPYEKLSSLEQQRLLGALNELPENELKELLLLYPHNSVKFYWDSKTYEHLRNYLYLPKNTNLTSLIGGFFAIFNTCPVPSFAKENPYDNVGPSLWEKKHQ</sequence>
<gene>
    <name evidence="1" type="ORF">Llan_1730</name>
</gene>
<dbReference type="AlphaFoldDB" id="A0A0W0VLP8"/>
<dbReference type="PATRIC" id="fig|45067.4.peg.1816"/>
<evidence type="ECO:0000313" key="1">
    <source>
        <dbReference type="EMBL" id="KTD21000.1"/>
    </source>
</evidence>
<proteinExistence type="predicted"/>
<reference evidence="1 2" key="1">
    <citation type="submission" date="2015-11" db="EMBL/GenBank/DDBJ databases">
        <title>Genomic analysis of 38 Legionella species identifies large and diverse effector repertoires.</title>
        <authorList>
            <person name="Burstein D."/>
            <person name="Amaro F."/>
            <person name="Zusman T."/>
            <person name="Lifshitz Z."/>
            <person name="Cohen O."/>
            <person name="Gilbert J.A."/>
            <person name="Pupko T."/>
            <person name="Shuman H.A."/>
            <person name="Segal G."/>
        </authorList>
    </citation>
    <scope>NUCLEOTIDE SEQUENCE [LARGE SCALE GENOMIC DNA]</scope>
    <source>
        <strain evidence="1 2">ATCC 49751</strain>
    </source>
</reference>
<keyword evidence="2" id="KW-1185">Reference proteome</keyword>
<protein>
    <submittedName>
        <fullName evidence="1">Uncharacterized protein</fullName>
    </submittedName>
</protein>
<dbReference type="STRING" id="45067.Llan_1730"/>
<comment type="caution">
    <text evidence="1">The sequence shown here is derived from an EMBL/GenBank/DDBJ whole genome shotgun (WGS) entry which is preliminary data.</text>
</comment>
<dbReference type="OrthoDB" id="5654005at2"/>
<name>A0A0W0VLP8_9GAMM</name>
<evidence type="ECO:0000313" key="2">
    <source>
        <dbReference type="Proteomes" id="UP000054869"/>
    </source>
</evidence>
<dbReference type="EMBL" id="LNYI01000033">
    <property type="protein sequence ID" value="KTD21000.1"/>
    <property type="molecule type" value="Genomic_DNA"/>
</dbReference>